<proteinExistence type="inferred from homology"/>
<dbReference type="Pfam" id="PF13434">
    <property type="entry name" value="Lys_Orn_oxgnase"/>
    <property type="match status" value="1"/>
</dbReference>
<keyword evidence="6" id="KW-0274">FAD</keyword>
<evidence type="ECO:0000256" key="6">
    <source>
        <dbReference type="ARBA" id="ARBA00022827"/>
    </source>
</evidence>
<dbReference type="PANTHER" id="PTHR42802">
    <property type="entry name" value="MONOOXYGENASE"/>
    <property type="match status" value="1"/>
</dbReference>
<evidence type="ECO:0000256" key="1">
    <source>
        <dbReference type="ARBA" id="ARBA00001974"/>
    </source>
</evidence>
<name>A0ABQ9NMN2_9PEZI</name>
<comment type="catalytic activity">
    <reaction evidence="9">
        <text>L-ornithine + NADPH + O2 = N(5)-hydroxy-L-ornithine + NADP(+) + H2O</text>
        <dbReference type="Rhea" id="RHEA:41508"/>
        <dbReference type="ChEBI" id="CHEBI:15377"/>
        <dbReference type="ChEBI" id="CHEBI:15379"/>
        <dbReference type="ChEBI" id="CHEBI:46911"/>
        <dbReference type="ChEBI" id="CHEBI:57783"/>
        <dbReference type="ChEBI" id="CHEBI:58349"/>
        <dbReference type="ChEBI" id="CHEBI:78275"/>
        <dbReference type="EC" id="1.14.13.196"/>
    </reaction>
</comment>
<dbReference type="EC" id="1.14.13.196" evidence="4"/>
<reference evidence="12" key="1">
    <citation type="submission" date="2022-10" db="EMBL/GenBank/DDBJ databases">
        <title>Culturing micro-colonial fungi from biological soil crusts in the Mojave desert and describing Neophaeococcomyces mojavensis, and introducing the new genera and species Taxawa tesnikishii.</title>
        <authorList>
            <person name="Kurbessoian T."/>
            <person name="Stajich J.E."/>
        </authorList>
    </citation>
    <scope>NUCLEOTIDE SEQUENCE</scope>
    <source>
        <strain evidence="12">TK_1</strain>
    </source>
</reference>
<evidence type="ECO:0000313" key="13">
    <source>
        <dbReference type="Proteomes" id="UP001172684"/>
    </source>
</evidence>
<sequence>MTPHADDPSTPANGRYNGPYKGHQTIGHANNGVRHAPLSGGKSRSHLRYTAETELHDLVCVGFGPASLAIAVALHDALDGAEGASGLPILQGSPPKVAFLEKQPHFAWHAGMLLEGAKMQITFLKDMATLRNPRSEFTFINYLHKNNRLVDFTNLSTFLPQRVEYEDYMRWCSKWFDEIVSYSQEVVEVLPEKTTKGEHSVTSFAVTSRNINTGETTIRRTRHVVIATGGRPQIPKSLPQLHPRVIHSSQYSLTIPRIFRDSQHPYRFAVIGGGQSAAEVFESLNSHYPNSTTRLLIKHSALRPSDDSPFVNEIFNPSRVNDFYKQPASIRAASIAEDRNTNYGVVRLELLERIYEELYIQRIRYASEEDWPRRILPHRTVTSIDDSPVRKGGVRLNIHNESGNFFVNGALGDEVMDVDAVLVASGYRRDAHEDILQNARHLMPGGDRPDKKWAVGRDYRVEFEQGAVASDAGVWLQGCCESTHGLSDTLLSILACRAGDLVDSIFGSTVDDDNAAPEGDGVNGHAETNGVNGHVETNGTALTNGVH</sequence>
<protein>
    <recommendedName>
        <fullName evidence="4">L-ornithine N(5)-monooxygenase [NAD(P)H]</fullName>
        <ecNumber evidence="4">1.14.13.196</ecNumber>
    </recommendedName>
</protein>
<dbReference type="PANTHER" id="PTHR42802:SF1">
    <property type="entry name" value="L-ORNITHINE N(5)-MONOOXYGENASE"/>
    <property type="match status" value="1"/>
</dbReference>
<evidence type="ECO:0000256" key="9">
    <source>
        <dbReference type="ARBA" id="ARBA00047598"/>
    </source>
</evidence>
<dbReference type="InterPro" id="IPR036188">
    <property type="entry name" value="FAD/NAD-bd_sf"/>
</dbReference>
<evidence type="ECO:0000313" key="12">
    <source>
        <dbReference type="EMBL" id="KAJ9662213.1"/>
    </source>
</evidence>
<comment type="pathway">
    <text evidence="2">Siderophore biosynthesis.</text>
</comment>
<gene>
    <name evidence="12" type="primary">SIDA2</name>
    <name evidence="12" type="ORF">H2201_006143</name>
</gene>
<dbReference type="SUPFAM" id="SSF51905">
    <property type="entry name" value="FAD/NAD(P)-binding domain"/>
    <property type="match status" value="1"/>
</dbReference>
<comment type="caution">
    <text evidence="12">The sequence shown here is derived from an EMBL/GenBank/DDBJ whole genome shotgun (WGS) entry which is preliminary data.</text>
</comment>
<organism evidence="12 13">
    <name type="scientific">Coniosporium apollinis</name>
    <dbReference type="NCBI Taxonomy" id="61459"/>
    <lineage>
        <taxon>Eukaryota</taxon>
        <taxon>Fungi</taxon>
        <taxon>Dikarya</taxon>
        <taxon>Ascomycota</taxon>
        <taxon>Pezizomycotina</taxon>
        <taxon>Dothideomycetes</taxon>
        <taxon>Dothideomycetes incertae sedis</taxon>
        <taxon>Coniosporium</taxon>
    </lineage>
</organism>
<keyword evidence="7" id="KW-0521">NADP</keyword>
<feature type="region of interest" description="Disordered" evidence="11">
    <location>
        <begin position="1"/>
        <end position="41"/>
    </location>
</feature>
<feature type="compositionally biased region" description="Polar residues" evidence="11">
    <location>
        <begin position="529"/>
        <end position="547"/>
    </location>
</feature>
<evidence type="ECO:0000256" key="11">
    <source>
        <dbReference type="SAM" id="MobiDB-lite"/>
    </source>
</evidence>
<evidence type="ECO:0000256" key="5">
    <source>
        <dbReference type="ARBA" id="ARBA00022630"/>
    </source>
</evidence>
<keyword evidence="5" id="KW-0285">Flavoprotein</keyword>
<dbReference type="Gene3D" id="3.50.50.60">
    <property type="entry name" value="FAD/NAD(P)-binding domain"/>
    <property type="match status" value="1"/>
</dbReference>
<evidence type="ECO:0000256" key="2">
    <source>
        <dbReference type="ARBA" id="ARBA00004924"/>
    </source>
</evidence>
<comment type="cofactor">
    <cofactor evidence="1">
        <name>FAD</name>
        <dbReference type="ChEBI" id="CHEBI:57692"/>
    </cofactor>
</comment>
<dbReference type="PRINTS" id="PR00368">
    <property type="entry name" value="FADPNR"/>
</dbReference>
<keyword evidence="8 12" id="KW-0560">Oxidoreductase</keyword>
<evidence type="ECO:0000256" key="10">
    <source>
        <dbReference type="ARBA" id="ARBA00049248"/>
    </source>
</evidence>
<feature type="region of interest" description="Disordered" evidence="11">
    <location>
        <begin position="512"/>
        <end position="547"/>
    </location>
</feature>
<keyword evidence="13" id="KW-1185">Reference proteome</keyword>
<dbReference type="InterPro" id="IPR025700">
    <property type="entry name" value="Lys/Orn_oxygenase"/>
</dbReference>
<evidence type="ECO:0000256" key="8">
    <source>
        <dbReference type="ARBA" id="ARBA00023002"/>
    </source>
</evidence>
<dbReference type="Proteomes" id="UP001172684">
    <property type="component" value="Unassembled WGS sequence"/>
</dbReference>
<evidence type="ECO:0000256" key="4">
    <source>
        <dbReference type="ARBA" id="ARBA00012881"/>
    </source>
</evidence>
<comment type="similarity">
    <text evidence="3">Belongs to the lysine N(6)-hydroxylase/L-ornithine N(5)-oxygenase family.</text>
</comment>
<evidence type="ECO:0000256" key="7">
    <source>
        <dbReference type="ARBA" id="ARBA00022857"/>
    </source>
</evidence>
<accession>A0ABQ9NMN2</accession>
<dbReference type="EMBL" id="JAPDRL010000051">
    <property type="protein sequence ID" value="KAJ9662213.1"/>
    <property type="molecule type" value="Genomic_DNA"/>
</dbReference>
<evidence type="ECO:0000256" key="3">
    <source>
        <dbReference type="ARBA" id="ARBA00007588"/>
    </source>
</evidence>
<dbReference type="GO" id="GO:0050326">
    <property type="term" value="F:taxifolin 8-monooxygenase activity"/>
    <property type="evidence" value="ECO:0007669"/>
    <property type="project" value="UniProtKB-EC"/>
</dbReference>
<comment type="catalytic activity">
    <reaction evidence="10">
        <text>L-ornithine + NADH + O2 = N(5)-hydroxy-L-ornithine + NAD(+) + H2O</text>
        <dbReference type="Rhea" id="RHEA:41512"/>
        <dbReference type="ChEBI" id="CHEBI:15377"/>
        <dbReference type="ChEBI" id="CHEBI:15379"/>
        <dbReference type="ChEBI" id="CHEBI:46911"/>
        <dbReference type="ChEBI" id="CHEBI:57540"/>
        <dbReference type="ChEBI" id="CHEBI:57945"/>
        <dbReference type="ChEBI" id="CHEBI:78275"/>
        <dbReference type="EC" id="1.14.13.196"/>
    </reaction>
</comment>